<accession>A0A3P6E5G1</accession>
<organism evidence="1">
    <name type="scientific">Brassica oleracea</name>
    <name type="common">Wild cabbage</name>
    <dbReference type="NCBI Taxonomy" id="3712"/>
    <lineage>
        <taxon>Eukaryota</taxon>
        <taxon>Viridiplantae</taxon>
        <taxon>Streptophyta</taxon>
        <taxon>Embryophyta</taxon>
        <taxon>Tracheophyta</taxon>
        <taxon>Spermatophyta</taxon>
        <taxon>Magnoliopsida</taxon>
        <taxon>eudicotyledons</taxon>
        <taxon>Gunneridae</taxon>
        <taxon>Pentapetalae</taxon>
        <taxon>rosids</taxon>
        <taxon>malvids</taxon>
        <taxon>Brassicales</taxon>
        <taxon>Brassicaceae</taxon>
        <taxon>Brassiceae</taxon>
        <taxon>Brassica</taxon>
    </lineage>
</organism>
<evidence type="ECO:0000313" key="1">
    <source>
        <dbReference type="EMBL" id="VDD35220.1"/>
    </source>
</evidence>
<reference evidence="1" key="1">
    <citation type="submission" date="2018-11" db="EMBL/GenBank/DDBJ databases">
        <authorList>
            <consortium name="Genoscope - CEA"/>
            <person name="William W."/>
        </authorList>
    </citation>
    <scope>NUCLEOTIDE SEQUENCE</scope>
</reference>
<dbReference type="AlphaFoldDB" id="A0A3P6E5G1"/>
<sequence>MPVLFHTWEALLSWIGLKTSHCPSTLRKIVVQAVIYRLWRERNNRLHNITQTPPAVSFKEIDRQIRNAILARKNRRNFNNIMSIWLTHE</sequence>
<dbReference type="EMBL" id="LR031876">
    <property type="protein sequence ID" value="VDD35220.1"/>
    <property type="molecule type" value="Genomic_DNA"/>
</dbReference>
<name>A0A3P6E5G1_BRAOL</name>
<proteinExistence type="predicted"/>
<evidence type="ECO:0008006" key="2">
    <source>
        <dbReference type="Google" id="ProtNLM"/>
    </source>
</evidence>
<gene>
    <name evidence="1" type="ORF">BOLC7T40780H</name>
</gene>
<protein>
    <recommendedName>
        <fullName evidence="2">Reverse transcriptase zinc-binding domain-containing protein</fullName>
    </recommendedName>
</protein>